<feature type="transmembrane region" description="Helical" evidence="1">
    <location>
        <begin position="164"/>
        <end position="183"/>
    </location>
</feature>
<reference evidence="2 3" key="1">
    <citation type="journal article" date="2013" name="Genome Announc.">
        <title>Draft Genome Sequence of the Cellulolytic Bacterium Clostridium papyrosolvens C7 (ATCC 700395).</title>
        <authorList>
            <person name="Zepeda V."/>
            <person name="Dassa B."/>
            <person name="Borovok I."/>
            <person name="Lamed R."/>
            <person name="Bayer E.A."/>
            <person name="Cate J.H."/>
        </authorList>
    </citation>
    <scope>NUCLEOTIDE SEQUENCE [LARGE SCALE GENOMIC DNA]</scope>
    <source>
        <strain evidence="2 3">C7</strain>
    </source>
</reference>
<dbReference type="OrthoDB" id="1777254at2"/>
<dbReference type="STRING" id="1330534.L323_02170"/>
<comment type="caution">
    <text evidence="2">The sequence shown here is derived from an EMBL/GenBank/DDBJ whole genome shotgun (WGS) entry which is preliminary data.</text>
</comment>
<dbReference type="InterPro" id="IPR046084">
    <property type="entry name" value="TrbL_4"/>
</dbReference>
<evidence type="ECO:0000313" key="2">
    <source>
        <dbReference type="EMBL" id="EPR13886.1"/>
    </source>
</evidence>
<keyword evidence="1" id="KW-0472">Membrane</keyword>
<dbReference type="RefSeq" id="WP_020814074.1">
    <property type="nucleotide sequence ID" value="NZ_ATAY01000013.1"/>
</dbReference>
<organism evidence="2 3">
    <name type="scientific">Ruminiclostridium papyrosolvens C7</name>
    <dbReference type="NCBI Taxonomy" id="1330534"/>
    <lineage>
        <taxon>Bacteria</taxon>
        <taxon>Bacillati</taxon>
        <taxon>Bacillota</taxon>
        <taxon>Clostridia</taxon>
        <taxon>Eubacteriales</taxon>
        <taxon>Oscillospiraceae</taxon>
        <taxon>Ruminiclostridium</taxon>
    </lineage>
</organism>
<feature type="transmembrane region" description="Helical" evidence="1">
    <location>
        <begin position="108"/>
        <end position="131"/>
    </location>
</feature>
<evidence type="ECO:0000313" key="3">
    <source>
        <dbReference type="Proteomes" id="UP000016860"/>
    </source>
</evidence>
<keyword evidence="1" id="KW-0812">Transmembrane</keyword>
<evidence type="ECO:0008006" key="4">
    <source>
        <dbReference type="Google" id="ProtNLM"/>
    </source>
</evidence>
<accession>U4R732</accession>
<proteinExistence type="predicted"/>
<dbReference type="AlphaFoldDB" id="U4R732"/>
<gene>
    <name evidence="2" type="ORF">L323_02170</name>
</gene>
<evidence type="ECO:0000256" key="1">
    <source>
        <dbReference type="SAM" id="Phobius"/>
    </source>
</evidence>
<dbReference type="Pfam" id="PF19597">
    <property type="entry name" value="TrbL_4"/>
    <property type="match status" value="1"/>
</dbReference>
<keyword evidence="1" id="KW-1133">Transmembrane helix</keyword>
<dbReference type="PATRIC" id="fig|1330534.3.peg.436"/>
<dbReference type="Proteomes" id="UP000016860">
    <property type="component" value="Unassembled WGS sequence"/>
</dbReference>
<feature type="transmembrane region" description="Helical" evidence="1">
    <location>
        <begin position="237"/>
        <end position="258"/>
    </location>
</feature>
<sequence length="297" mass="31913">MLDKILEFLFTPVINHGAIWLGGMFSGLAEITLRIENSIPVILEKDAISESISSGITLRAANVLSSALSKKQVLCLSMAVAMIILKFLKKGFEAYVLWTEGDADADPLLLTTSFFKALAIAMAFPVLYGYVCDITSSFSTAIKNACGVTSEFSYGNIGALLETGLFNIIGCLVAVIMLIILYVQFVKRGFEMFVLRMAFPIGCVGLLDSDRAMYKAMTQVMLQCCATIVVQVGLSQLALSIVFTGHPIIGIAAILAALGTPKFLQHFMVPSGGGFNTGSVYQTARVFQMAKGVITRG</sequence>
<protein>
    <recommendedName>
        <fullName evidence="4">Conjugal transfer protein TrbL</fullName>
    </recommendedName>
</protein>
<dbReference type="EMBL" id="ATAY01000013">
    <property type="protein sequence ID" value="EPR13886.1"/>
    <property type="molecule type" value="Genomic_DNA"/>
</dbReference>
<name>U4R732_9FIRM</name>